<dbReference type="UniPathway" id="UPA00060">
    <property type="reaction ID" value="UER00139"/>
</dbReference>
<evidence type="ECO:0000256" key="10">
    <source>
        <dbReference type="ARBA" id="ARBA00022977"/>
    </source>
</evidence>
<dbReference type="RefSeq" id="WP_077721426.1">
    <property type="nucleotide sequence ID" value="NZ_CP019699.1"/>
</dbReference>
<feature type="binding site" evidence="11">
    <location>
        <position position="116"/>
    </location>
    <ligand>
        <name>ATP</name>
        <dbReference type="ChEBI" id="CHEBI:30616"/>
    </ligand>
</feature>
<feature type="binding site" evidence="11">
    <location>
        <position position="189"/>
    </location>
    <ligand>
        <name>substrate</name>
    </ligand>
</feature>
<evidence type="ECO:0000256" key="5">
    <source>
        <dbReference type="ARBA" id="ARBA00022723"/>
    </source>
</evidence>
<sequence length="265" mass="27522">METLLATLRQRKPLIHNITNLVVTNFTANGTLAIGASPVMTSEPREVADMVAHAGALVLNAGTLTERTVEAMQLAGHAANRLKIPVILDPVGYGTTAYRNEQIQQLLAELDIAVVRGNAAEIAALCGVAWGQKGVDASDDGGDRVQLAQSFVNKYGTTVAVTGKTDVVAGLDSTVVIEGGHPLLPYITGSGCLTTAIVGACHAVTNDSTLAAVAGLSAMAVAAELAARSAKGPGELNWRLIDALYLMTPRELRDMAKLSVLEGNV</sequence>
<dbReference type="PRINTS" id="PR01099">
    <property type="entry name" value="HYETHTZKNASE"/>
</dbReference>
<dbReference type="KEGG" id="ntr:B0W44_14555"/>
<comment type="similarity">
    <text evidence="11">Belongs to the Thz kinase family.</text>
</comment>
<evidence type="ECO:0000256" key="4">
    <source>
        <dbReference type="ARBA" id="ARBA00022679"/>
    </source>
</evidence>
<dbReference type="NCBIfam" id="NF006830">
    <property type="entry name" value="PRK09355.1"/>
    <property type="match status" value="1"/>
</dbReference>
<evidence type="ECO:0000313" key="12">
    <source>
        <dbReference type="EMBL" id="AQS57593.1"/>
    </source>
</evidence>
<gene>
    <name evidence="11" type="primary">thiM</name>
    <name evidence="12" type="ORF">B0W44_14555</name>
</gene>
<dbReference type="EMBL" id="CP019699">
    <property type="protein sequence ID" value="AQS57593.1"/>
    <property type="molecule type" value="Genomic_DNA"/>
</dbReference>
<name>A0A1U9KC70_9BACL</name>
<dbReference type="InterPro" id="IPR000417">
    <property type="entry name" value="Hyethyz_kinase"/>
</dbReference>
<keyword evidence="8 11" id="KW-0067">ATP-binding</keyword>
<keyword evidence="10 11" id="KW-0784">Thiamine biosynthesis</keyword>
<dbReference type="OrthoDB" id="9778146at2"/>
<proteinExistence type="inferred from homology"/>
<dbReference type="GO" id="GO:0000287">
    <property type="term" value="F:magnesium ion binding"/>
    <property type="evidence" value="ECO:0007669"/>
    <property type="project" value="UniProtKB-UniRule"/>
</dbReference>
<evidence type="ECO:0000256" key="9">
    <source>
        <dbReference type="ARBA" id="ARBA00022842"/>
    </source>
</evidence>
<keyword evidence="5 11" id="KW-0479">Metal-binding</keyword>
<dbReference type="HAMAP" id="MF_00228">
    <property type="entry name" value="Thz_kinase"/>
    <property type="match status" value="1"/>
</dbReference>
<keyword evidence="6 11" id="KW-0547">Nucleotide-binding</keyword>
<keyword evidence="7 11" id="KW-0418">Kinase</keyword>
<evidence type="ECO:0000313" key="13">
    <source>
        <dbReference type="Proteomes" id="UP000188603"/>
    </source>
</evidence>
<evidence type="ECO:0000256" key="8">
    <source>
        <dbReference type="ARBA" id="ARBA00022840"/>
    </source>
</evidence>
<dbReference type="STRING" id="1471761.B0W44_14555"/>
<protein>
    <recommendedName>
        <fullName evidence="11">Hydroxyethylthiazole kinase</fullName>
        <ecNumber evidence="11">2.7.1.50</ecNumber>
    </recommendedName>
    <alternativeName>
        <fullName evidence="11">4-methyl-5-beta-hydroxyethylthiazole kinase</fullName>
        <shortName evidence="11">TH kinase</shortName>
        <shortName evidence="11">Thz kinase</shortName>
    </alternativeName>
</protein>
<reference evidence="12 13" key="1">
    <citation type="journal article" date="2015" name="Int. J. Syst. Evol. Microbiol.">
        <title>Novibacillus thermophilus gen. nov., sp. nov., a Gram-staining-negative and moderately thermophilic member of the family Thermoactinomycetaceae.</title>
        <authorList>
            <person name="Yang G."/>
            <person name="Chen J."/>
            <person name="Zhou S."/>
        </authorList>
    </citation>
    <scope>NUCLEOTIDE SEQUENCE [LARGE SCALE GENOMIC DNA]</scope>
    <source>
        <strain evidence="12 13">SG-1</strain>
    </source>
</reference>
<dbReference type="AlphaFoldDB" id="A0A1U9KC70"/>
<dbReference type="Gene3D" id="3.40.1190.20">
    <property type="match status" value="1"/>
</dbReference>
<dbReference type="EC" id="2.7.1.50" evidence="11"/>
<evidence type="ECO:0000256" key="2">
    <source>
        <dbReference type="ARBA" id="ARBA00001946"/>
    </source>
</evidence>
<evidence type="ECO:0000256" key="6">
    <source>
        <dbReference type="ARBA" id="ARBA00022741"/>
    </source>
</evidence>
<comment type="catalytic activity">
    <reaction evidence="1 11">
        <text>5-(2-hydroxyethyl)-4-methylthiazole + ATP = 4-methyl-5-(2-phosphooxyethyl)-thiazole + ADP + H(+)</text>
        <dbReference type="Rhea" id="RHEA:24212"/>
        <dbReference type="ChEBI" id="CHEBI:15378"/>
        <dbReference type="ChEBI" id="CHEBI:17957"/>
        <dbReference type="ChEBI" id="CHEBI:30616"/>
        <dbReference type="ChEBI" id="CHEBI:58296"/>
        <dbReference type="ChEBI" id="CHEBI:456216"/>
        <dbReference type="EC" id="2.7.1.50"/>
    </reaction>
</comment>
<dbReference type="NCBIfam" id="TIGR00694">
    <property type="entry name" value="thiM"/>
    <property type="match status" value="1"/>
</dbReference>
<comment type="pathway">
    <text evidence="3 11">Cofactor biosynthesis; thiamine diphosphate biosynthesis; 4-methyl-5-(2-phosphoethyl)-thiazole from 5-(2-hydroxyethyl)-4-methylthiazole: step 1/1.</text>
</comment>
<evidence type="ECO:0000256" key="11">
    <source>
        <dbReference type="HAMAP-Rule" id="MF_00228"/>
    </source>
</evidence>
<evidence type="ECO:0000256" key="7">
    <source>
        <dbReference type="ARBA" id="ARBA00022777"/>
    </source>
</evidence>
<dbReference type="Proteomes" id="UP000188603">
    <property type="component" value="Chromosome"/>
</dbReference>
<accession>A0A1U9KC70</accession>
<comment type="function">
    <text evidence="11">Catalyzes the phosphorylation of the hydroxyl group of 4-methyl-5-beta-hydroxyethylthiazole (THZ).</text>
</comment>
<dbReference type="SUPFAM" id="SSF53613">
    <property type="entry name" value="Ribokinase-like"/>
    <property type="match status" value="1"/>
</dbReference>
<dbReference type="CDD" id="cd01170">
    <property type="entry name" value="THZ_kinase"/>
    <property type="match status" value="1"/>
</dbReference>
<organism evidence="12 13">
    <name type="scientific">Novibacillus thermophilus</name>
    <dbReference type="NCBI Taxonomy" id="1471761"/>
    <lineage>
        <taxon>Bacteria</taxon>
        <taxon>Bacillati</taxon>
        <taxon>Bacillota</taxon>
        <taxon>Bacilli</taxon>
        <taxon>Bacillales</taxon>
        <taxon>Thermoactinomycetaceae</taxon>
        <taxon>Novibacillus</taxon>
    </lineage>
</organism>
<dbReference type="PIRSF" id="PIRSF000513">
    <property type="entry name" value="Thz_kinase"/>
    <property type="match status" value="1"/>
</dbReference>
<dbReference type="GO" id="GO:0009228">
    <property type="term" value="P:thiamine biosynthetic process"/>
    <property type="evidence" value="ECO:0007669"/>
    <property type="project" value="UniProtKB-KW"/>
</dbReference>
<keyword evidence="13" id="KW-1185">Reference proteome</keyword>
<feature type="binding site" evidence="11">
    <location>
        <position position="40"/>
    </location>
    <ligand>
        <name>substrate</name>
    </ligand>
</feature>
<dbReference type="Pfam" id="PF02110">
    <property type="entry name" value="HK"/>
    <property type="match status" value="1"/>
</dbReference>
<dbReference type="GO" id="GO:0005524">
    <property type="term" value="F:ATP binding"/>
    <property type="evidence" value="ECO:0007669"/>
    <property type="project" value="UniProtKB-UniRule"/>
</dbReference>
<dbReference type="GO" id="GO:0004417">
    <property type="term" value="F:hydroxyethylthiazole kinase activity"/>
    <property type="evidence" value="ECO:0007669"/>
    <property type="project" value="UniProtKB-UniRule"/>
</dbReference>
<dbReference type="GO" id="GO:0009229">
    <property type="term" value="P:thiamine diphosphate biosynthetic process"/>
    <property type="evidence" value="ECO:0007669"/>
    <property type="project" value="UniProtKB-UniRule"/>
</dbReference>
<keyword evidence="4 11" id="KW-0808">Transferase</keyword>
<comment type="cofactor">
    <cofactor evidence="2 11">
        <name>Mg(2+)</name>
        <dbReference type="ChEBI" id="CHEBI:18420"/>
    </cofactor>
</comment>
<dbReference type="InterPro" id="IPR029056">
    <property type="entry name" value="Ribokinase-like"/>
</dbReference>
<keyword evidence="9 11" id="KW-0460">Magnesium</keyword>
<evidence type="ECO:0000256" key="3">
    <source>
        <dbReference type="ARBA" id="ARBA00004868"/>
    </source>
</evidence>
<feature type="binding site" evidence="11">
    <location>
        <position position="162"/>
    </location>
    <ligand>
        <name>ATP</name>
        <dbReference type="ChEBI" id="CHEBI:30616"/>
    </ligand>
</feature>
<evidence type="ECO:0000256" key="1">
    <source>
        <dbReference type="ARBA" id="ARBA00001771"/>
    </source>
</evidence>